<dbReference type="Gene3D" id="3.60.15.10">
    <property type="entry name" value="Ribonuclease Z/Hydroxyacylglutathione hydrolase-like"/>
    <property type="match status" value="1"/>
</dbReference>
<evidence type="ECO:0000313" key="2">
    <source>
        <dbReference type="Proteomes" id="UP000198926"/>
    </source>
</evidence>
<dbReference type="Proteomes" id="UP000198926">
    <property type="component" value="Unassembled WGS sequence"/>
</dbReference>
<proteinExistence type="predicted"/>
<evidence type="ECO:0000313" key="1">
    <source>
        <dbReference type="EMBL" id="SFS21343.1"/>
    </source>
</evidence>
<dbReference type="OrthoDB" id="9789133at2"/>
<dbReference type="STRING" id="1123755.SAMN05444714_2805"/>
<protein>
    <submittedName>
        <fullName evidence="1">L-ascorbate metabolism protein UlaG, beta-lactamase superfamily</fullName>
    </submittedName>
</protein>
<accession>A0A1I6N061</accession>
<sequence>MRIKWYGQAAFMLTSENGLRVATDPYTPHELGYSDMTDPADVVLTSSDDDSAHCRYDLVPGSHIWLNTLDVVRQGAPITVEGITVDAVEAMEIEDHPLHEPGANAMYRFALDGMEIGHMGDIGNDFNDKQLAFFEGVDILLTLAGGIFTTRLDEVKRLIDHTKPKLVIPMHFRTLTYKPRNLLWIESFLSYFDEKQDVDFAFGCEAEVTKDTLPERTRVLVMDYAR</sequence>
<dbReference type="InterPro" id="IPR036866">
    <property type="entry name" value="RibonucZ/Hydroxyglut_hydro"/>
</dbReference>
<keyword evidence="2" id="KW-1185">Reference proteome</keyword>
<dbReference type="RefSeq" id="WP_090209802.1">
    <property type="nucleotide sequence ID" value="NZ_FOZM01000003.1"/>
</dbReference>
<dbReference type="Pfam" id="PF13483">
    <property type="entry name" value="Lactamase_B_3"/>
    <property type="match status" value="1"/>
</dbReference>
<dbReference type="SUPFAM" id="SSF56281">
    <property type="entry name" value="Metallo-hydrolase/oxidoreductase"/>
    <property type="match status" value="1"/>
</dbReference>
<dbReference type="PANTHER" id="PTHR39189:SF1">
    <property type="entry name" value="UPF0173 METAL-DEPENDENT HYDROLASE YTKL"/>
    <property type="match status" value="1"/>
</dbReference>
<organism evidence="1 2">
    <name type="scientific">Yoonia litorea</name>
    <dbReference type="NCBI Taxonomy" id="1123755"/>
    <lineage>
        <taxon>Bacteria</taxon>
        <taxon>Pseudomonadati</taxon>
        <taxon>Pseudomonadota</taxon>
        <taxon>Alphaproteobacteria</taxon>
        <taxon>Rhodobacterales</taxon>
        <taxon>Paracoccaceae</taxon>
        <taxon>Yoonia</taxon>
    </lineage>
</organism>
<reference evidence="1 2" key="1">
    <citation type="submission" date="2016-10" db="EMBL/GenBank/DDBJ databases">
        <authorList>
            <person name="de Groot N.N."/>
        </authorList>
    </citation>
    <scope>NUCLEOTIDE SEQUENCE [LARGE SCALE GENOMIC DNA]</scope>
    <source>
        <strain evidence="1 2">DSM 29433</strain>
    </source>
</reference>
<dbReference type="AlphaFoldDB" id="A0A1I6N061"/>
<name>A0A1I6N061_9RHOB</name>
<gene>
    <name evidence="1" type="ORF">SAMN05444714_2805</name>
</gene>
<dbReference type="PANTHER" id="PTHR39189">
    <property type="entry name" value="UPF0173 METAL-DEPENDENT HYDROLASE YTKL"/>
    <property type="match status" value="1"/>
</dbReference>
<dbReference type="EMBL" id="FOZM01000003">
    <property type="protein sequence ID" value="SFS21343.1"/>
    <property type="molecule type" value="Genomic_DNA"/>
</dbReference>